<protein>
    <submittedName>
        <fullName evidence="4">HlyD secretion family protein</fullName>
    </submittedName>
</protein>
<evidence type="ECO:0000259" key="2">
    <source>
        <dbReference type="Pfam" id="PF25919"/>
    </source>
</evidence>
<dbReference type="GO" id="GO:0046914">
    <property type="term" value="F:transition metal ion binding"/>
    <property type="evidence" value="ECO:0007669"/>
    <property type="project" value="TreeGrafter"/>
</dbReference>
<dbReference type="GO" id="GO:0015679">
    <property type="term" value="P:plasma membrane copper ion transport"/>
    <property type="evidence" value="ECO:0007669"/>
    <property type="project" value="TreeGrafter"/>
</dbReference>
<dbReference type="EMBL" id="JRYB01000001">
    <property type="protein sequence ID" value="OIJ39595.1"/>
    <property type="molecule type" value="Genomic_DNA"/>
</dbReference>
<evidence type="ECO:0000313" key="4">
    <source>
        <dbReference type="EMBL" id="OIJ39595.1"/>
    </source>
</evidence>
<dbReference type="GO" id="GO:0060003">
    <property type="term" value="P:copper ion export"/>
    <property type="evidence" value="ECO:0007669"/>
    <property type="project" value="TreeGrafter"/>
</dbReference>
<dbReference type="GO" id="GO:0030288">
    <property type="term" value="C:outer membrane-bounded periplasmic space"/>
    <property type="evidence" value="ECO:0007669"/>
    <property type="project" value="TreeGrafter"/>
</dbReference>
<dbReference type="Gene3D" id="2.40.420.20">
    <property type="match status" value="1"/>
</dbReference>
<evidence type="ECO:0000259" key="3">
    <source>
        <dbReference type="Pfam" id="PF25975"/>
    </source>
</evidence>
<accession>A0A1S2N3D3</accession>
<dbReference type="PANTHER" id="PTHR30097">
    <property type="entry name" value="CATION EFFLUX SYSTEM PROTEIN CUSB"/>
    <property type="match status" value="1"/>
</dbReference>
<organism evidence="4 5">
    <name type="scientific">Massilia timonae</name>
    <dbReference type="NCBI Taxonomy" id="47229"/>
    <lineage>
        <taxon>Bacteria</taxon>
        <taxon>Pseudomonadati</taxon>
        <taxon>Pseudomonadota</taxon>
        <taxon>Betaproteobacteria</taxon>
        <taxon>Burkholderiales</taxon>
        <taxon>Oxalobacteraceae</taxon>
        <taxon>Telluria group</taxon>
        <taxon>Massilia</taxon>
    </lineage>
</organism>
<evidence type="ECO:0000256" key="1">
    <source>
        <dbReference type="ARBA" id="ARBA00022448"/>
    </source>
</evidence>
<dbReference type="PANTHER" id="PTHR30097:SF4">
    <property type="entry name" value="SLR6042 PROTEIN"/>
    <property type="match status" value="1"/>
</dbReference>
<dbReference type="InterPro" id="IPR058649">
    <property type="entry name" value="CzcB_C"/>
</dbReference>
<dbReference type="Proteomes" id="UP000180246">
    <property type="component" value="Unassembled WGS sequence"/>
</dbReference>
<comment type="caution">
    <text evidence="4">The sequence shown here is derived from an EMBL/GenBank/DDBJ whole genome shotgun (WGS) entry which is preliminary data.</text>
</comment>
<feature type="domain" description="CzcB-like C-terminal circularly permuted SH3-like" evidence="3">
    <location>
        <begin position="309"/>
        <end position="369"/>
    </location>
</feature>
<sequence>MTPARHFPAAALLAAATLVSQSALAQPGVKPEQLVVSPAQIERAGVKTAPALATVGGGDAGSGALVLTGTVVAPSTAQSVSSSNWSGVIQELKAAPLQTVRAGAPLAVLYSQPWMALQADYLGQAAQARLASDRLARDEGLYKDGIIARVRLDESRAAAQAATLGAEQQVHALRAGGMSAAQIRALVDSRQVTPLLTVRAQAAGTILDMPLAAGQQVEPGMAVARIVRPGPLWVELQASRQQLPSIAIGDTLLVGEGCSVRVTAISPLLNDANQTATVRAEQRERNDCLRVNAFVEARLLHAARQDGAVAVPAGALARRGAATYVFVRNAKGFLAVPVQPGAAAGEHVWVRGAVAAGAPVAARGVAALKGVWSGLGEPAQEEKGQP</sequence>
<feature type="domain" description="CusB-like barrel-sandwich hybrid" evidence="2">
    <location>
        <begin position="85"/>
        <end position="226"/>
    </location>
</feature>
<keyword evidence="1" id="KW-0813">Transport</keyword>
<proteinExistence type="predicted"/>
<dbReference type="Pfam" id="PF25919">
    <property type="entry name" value="BSH_CusB"/>
    <property type="match status" value="1"/>
</dbReference>
<dbReference type="Gene3D" id="2.40.30.170">
    <property type="match status" value="1"/>
</dbReference>
<dbReference type="InterPro" id="IPR058790">
    <property type="entry name" value="BSH_CusB"/>
</dbReference>
<dbReference type="RefSeq" id="WP_083415357.1">
    <property type="nucleotide sequence ID" value="NZ_JRYB01000001.1"/>
</dbReference>
<dbReference type="SUPFAM" id="SSF111369">
    <property type="entry name" value="HlyD-like secretion proteins"/>
    <property type="match status" value="1"/>
</dbReference>
<dbReference type="Gene3D" id="2.40.50.100">
    <property type="match status" value="1"/>
</dbReference>
<dbReference type="InterPro" id="IPR051909">
    <property type="entry name" value="MFP_Cation_Efflux"/>
</dbReference>
<dbReference type="Gene3D" id="1.10.287.470">
    <property type="entry name" value="Helix hairpin bin"/>
    <property type="match status" value="1"/>
</dbReference>
<dbReference type="AlphaFoldDB" id="A0A1S2N3D3"/>
<dbReference type="Pfam" id="PF25975">
    <property type="entry name" value="CzcB_C"/>
    <property type="match status" value="1"/>
</dbReference>
<gene>
    <name evidence="4" type="ORF">LO55_3258</name>
</gene>
<evidence type="ECO:0000313" key="5">
    <source>
        <dbReference type="Proteomes" id="UP000180246"/>
    </source>
</evidence>
<name>A0A1S2N3D3_9BURK</name>
<reference evidence="4 5" key="1">
    <citation type="submission" date="2014-10" db="EMBL/GenBank/DDBJ databases">
        <authorList>
            <person name="Seo M.-J."/>
            <person name="Seok Y.J."/>
            <person name="Cha I.-T."/>
        </authorList>
    </citation>
    <scope>NUCLEOTIDE SEQUENCE [LARGE SCALE GENOMIC DNA]</scope>
    <source>
        <strain evidence="4 5">NEU</strain>
    </source>
</reference>